<dbReference type="RefSeq" id="WP_046277570.1">
    <property type="nucleotide sequence ID" value="NZ_LATL02000242.1"/>
</dbReference>
<dbReference type="AlphaFoldDB" id="A0A0F5YJN3"/>
<proteinExistence type="predicted"/>
<dbReference type="OrthoDB" id="582730at2"/>
<sequence>MSKSYQKNRKLQLPLEPEEMQPIQIDETILTGSNNRSKGNSQQHLMLSMENVLEQMETLGLLDPDKLMQEFGEVDREEFEARVEKILGTKELDVDEANLSRYLKYLKKHLQKPCYLTGTEEFLWEEDYLFGEGSQTKYEKLKKTQPSYTDVFMLGKFGEKFSEVDGLLVEVQRVSDQKTFILPLADLEVTDENSPNYELVEDYLMWFLNYM</sequence>
<dbReference type="EMBL" id="LATL02000242">
    <property type="protein sequence ID" value="KKD38988.1"/>
    <property type="molecule type" value="Genomic_DNA"/>
</dbReference>
<name>A0A0F5YJN3_9CYAN</name>
<accession>A0A0F5YJN3</accession>
<organism evidence="1 2">
    <name type="scientific">Limnoraphis robusta CS-951</name>
    <dbReference type="NCBI Taxonomy" id="1637645"/>
    <lineage>
        <taxon>Bacteria</taxon>
        <taxon>Bacillati</taxon>
        <taxon>Cyanobacteriota</taxon>
        <taxon>Cyanophyceae</taxon>
        <taxon>Oscillatoriophycideae</taxon>
        <taxon>Oscillatoriales</taxon>
        <taxon>Sirenicapillariaceae</taxon>
        <taxon>Limnoraphis</taxon>
    </lineage>
</organism>
<evidence type="ECO:0000313" key="2">
    <source>
        <dbReference type="Proteomes" id="UP000033607"/>
    </source>
</evidence>
<comment type="caution">
    <text evidence="1">The sequence shown here is derived from an EMBL/GenBank/DDBJ whole genome shotgun (WGS) entry which is preliminary data.</text>
</comment>
<protein>
    <submittedName>
        <fullName evidence="1">Uncharacterized protein</fullName>
    </submittedName>
</protein>
<dbReference type="Proteomes" id="UP000033607">
    <property type="component" value="Unassembled WGS sequence"/>
</dbReference>
<reference evidence="1 2" key="1">
    <citation type="submission" date="2015-06" db="EMBL/GenBank/DDBJ databases">
        <title>Draft genome assembly of filamentous brackish cyanobacterium Limnoraphis robusta strain CS-951.</title>
        <authorList>
            <person name="Willis A."/>
            <person name="Parks M."/>
            <person name="Burford M.A."/>
        </authorList>
    </citation>
    <scope>NUCLEOTIDE SEQUENCE [LARGE SCALE GENOMIC DNA]</scope>
    <source>
        <strain evidence="1 2">CS-951</strain>
    </source>
</reference>
<gene>
    <name evidence="1" type="ORF">WN50_05805</name>
</gene>
<evidence type="ECO:0000313" key="1">
    <source>
        <dbReference type="EMBL" id="KKD38988.1"/>
    </source>
</evidence>